<dbReference type="Pfam" id="PF16499">
    <property type="entry name" value="Melibiase_2"/>
    <property type="match status" value="1"/>
</dbReference>
<evidence type="ECO:0000256" key="7">
    <source>
        <dbReference type="RuleBase" id="RU361168"/>
    </source>
</evidence>
<name>A0ABQ6MIV1_9STRA</name>
<sequence>MKFAKTVLISSFIPFAAALDDGLARTPPMGWMSWEKFMCNIDCDNYPDTCVNEQLYKRQAELMVSEGYLEAGYTQVNIDDCWSTLERDPVTDEQVADPDRFPSGIKALSKFMHDRDLKMGLYSDIGSKTCGGYIGMEDHLELDANTFASWDIDMLKVDGCFEDTSVMNATYSELSAALNATGRDIIYSCSWPAYLDDYGEGDGGAVLYRLQEICHMWRNYDDIQDSWASVSDIINKWRRTDPNDPFVTVAQPGAWNDPDMLMVGNTGLSIAEERSQFAIWSILAAPLMMSNDLATVSDESKAILLNREIIEVDQDSLGKQGMQVASSDSEYSEGAYRVWARELHDGSYAIVLQNAFSMEMGVKIQFTPDMIGWDKDQQFTARDLFKKEDLEGTLSEVTMIVEPSDVQMIRVYKA</sequence>
<accession>A0ABQ6MIV1</accession>
<dbReference type="PANTHER" id="PTHR11452:SF83">
    <property type="entry name" value="ALPHA-GALACTOSIDASE"/>
    <property type="match status" value="1"/>
</dbReference>
<proteinExistence type="inferred from homology"/>
<dbReference type="InterPro" id="IPR000111">
    <property type="entry name" value="Glyco_hydro_27/36_CS"/>
</dbReference>
<feature type="chain" id="PRO_5047011209" description="Alpha-galactosidase" evidence="8">
    <location>
        <begin position="19"/>
        <end position="414"/>
    </location>
</feature>
<gene>
    <name evidence="10" type="ORF">TeGR_g10384</name>
</gene>
<evidence type="ECO:0000313" key="10">
    <source>
        <dbReference type="EMBL" id="GMI26729.1"/>
    </source>
</evidence>
<dbReference type="InterPro" id="IPR017853">
    <property type="entry name" value="GH"/>
</dbReference>
<comment type="catalytic activity">
    <reaction evidence="1 7">
        <text>Hydrolysis of terminal, non-reducing alpha-D-galactose residues in alpha-D-galactosides, including galactose oligosaccharides, galactomannans and galactolipids.</text>
        <dbReference type="EC" id="3.2.1.22"/>
    </reaction>
</comment>
<evidence type="ECO:0000256" key="8">
    <source>
        <dbReference type="SAM" id="SignalP"/>
    </source>
</evidence>
<comment type="similarity">
    <text evidence="2 7">Belongs to the glycosyl hydrolase 27 family.</text>
</comment>
<evidence type="ECO:0000256" key="1">
    <source>
        <dbReference type="ARBA" id="ARBA00001255"/>
    </source>
</evidence>
<dbReference type="Proteomes" id="UP001165060">
    <property type="component" value="Unassembled WGS sequence"/>
</dbReference>
<dbReference type="InterPro" id="IPR002241">
    <property type="entry name" value="Glyco_hydro_27"/>
</dbReference>
<dbReference type="CDD" id="cd14792">
    <property type="entry name" value="GH27"/>
    <property type="match status" value="1"/>
</dbReference>
<dbReference type="InterPro" id="IPR013780">
    <property type="entry name" value="Glyco_hydro_b"/>
</dbReference>
<evidence type="ECO:0000259" key="9">
    <source>
        <dbReference type="Pfam" id="PF17801"/>
    </source>
</evidence>
<evidence type="ECO:0000313" key="11">
    <source>
        <dbReference type="Proteomes" id="UP001165060"/>
    </source>
</evidence>
<dbReference type="InterPro" id="IPR041233">
    <property type="entry name" value="Melibiase_C"/>
</dbReference>
<dbReference type="Gene3D" id="2.60.40.1180">
    <property type="entry name" value="Golgi alpha-mannosidase II"/>
    <property type="match status" value="1"/>
</dbReference>
<keyword evidence="7" id="KW-1015">Disulfide bond</keyword>
<reference evidence="10 11" key="1">
    <citation type="journal article" date="2023" name="Commun. Biol.">
        <title>Genome analysis of Parmales, the sister group of diatoms, reveals the evolutionary specialization of diatoms from phago-mixotrophs to photoautotrophs.</title>
        <authorList>
            <person name="Ban H."/>
            <person name="Sato S."/>
            <person name="Yoshikawa S."/>
            <person name="Yamada K."/>
            <person name="Nakamura Y."/>
            <person name="Ichinomiya M."/>
            <person name="Sato N."/>
            <person name="Blanc-Mathieu R."/>
            <person name="Endo H."/>
            <person name="Kuwata A."/>
            <person name="Ogata H."/>
        </authorList>
    </citation>
    <scope>NUCLEOTIDE SEQUENCE [LARGE SCALE GENOMIC DNA]</scope>
</reference>
<dbReference type="InterPro" id="IPR013785">
    <property type="entry name" value="Aldolase_TIM"/>
</dbReference>
<evidence type="ECO:0000256" key="5">
    <source>
        <dbReference type="ARBA" id="ARBA00022801"/>
    </source>
</evidence>
<evidence type="ECO:0000256" key="6">
    <source>
        <dbReference type="ARBA" id="ARBA00023295"/>
    </source>
</evidence>
<evidence type="ECO:0000256" key="3">
    <source>
        <dbReference type="ARBA" id="ARBA00012755"/>
    </source>
</evidence>
<dbReference type="PRINTS" id="PR00740">
    <property type="entry name" value="GLHYDRLASE27"/>
</dbReference>
<dbReference type="SUPFAM" id="SSF51445">
    <property type="entry name" value="(Trans)glycosidases"/>
    <property type="match status" value="1"/>
</dbReference>
<dbReference type="EC" id="3.2.1.22" evidence="3 7"/>
<keyword evidence="11" id="KW-1185">Reference proteome</keyword>
<comment type="caution">
    <text evidence="10">The sequence shown here is derived from an EMBL/GenBank/DDBJ whole genome shotgun (WGS) entry which is preliminary data.</text>
</comment>
<dbReference type="SUPFAM" id="SSF51011">
    <property type="entry name" value="Glycosyl hydrolase domain"/>
    <property type="match status" value="1"/>
</dbReference>
<evidence type="ECO:0000256" key="2">
    <source>
        <dbReference type="ARBA" id="ARBA00009743"/>
    </source>
</evidence>
<evidence type="ECO:0000256" key="4">
    <source>
        <dbReference type="ARBA" id="ARBA00022729"/>
    </source>
</evidence>
<dbReference type="PROSITE" id="PS00512">
    <property type="entry name" value="ALPHA_GALACTOSIDASE"/>
    <property type="match status" value="1"/>
</dbReference>
<dbReference type="Gene3D" id="3.20.20.70">
    <property type="entry name" value="Aldolase class I"/>
    <property type="match status" value="1"/>
</dbReference>
<dbReference type="EMBL" id="BRYB01001478">
    <property type="protein sequence ID" value="GMI26729.1"/>
    <property type="molecule type" value="Genomic_DNA"/>
</dbReference>
<organism evidence="10 11">
    <name type="scientific">Tetraparma gracilis</name>
    <dbReference type="NCBI Taxonomy" id="2962635"/>
    <lineage>
        <taxon>Eukaryota</taxon>
        <taxon>Sar</taxon>
        <taxon>Stramenopiles</taxon>
        <taxon>Ochrophyta</taxon>
        <taxon>Bolidophyceae</taxon>
        <taxon>Parmales</taxon>
        <taxon>Triparmaceae</taxon>
        <taxon>Tetraparma</taxon>
    </lineage>
</organism>
<protein>
    <recommendedName>
        <fullName evidence="3 7">Alpha-galactosidase</fullName>
        <ecNumber evidence="3 7">3.2.1.22</ecNumber>
    </recommendedName>
    <alternativeName>
        <fullName evidence="7">Melibiase</fullName>
    </alternativeName>
</protein>
<dbReference type="PANTHER" id="PTHR11452">
    <property type="entry name" value="ALPHA-GALACTOSIDASE/ALPHA-N-ACETYLGALACTOSAMINIDASE"/>
    <property type="match status" value="1"/>
</dbReference>
<dbReference type="Pfam" id="PF17801">
    <property type="entry name" value="Melibiase_C"/>
    <property type="match status" value="1"/>
</dbReference>
<keyword evidence="4 8" id="KW-0732">Signal</keyword>
<keyword evidence="6 7" id="KW-0326">Glycosidase</keyword>
<feature type="signal peptide" evidence="8">
    <location>
        <begin position="1"/>
        <end position="18"/>
    </location>
</feature>
<keyword evidence="5 7" id="KW-0378">Hydrolase</keyword>
<feature type="domain" description="Alpha galactosidase C-terminal" evidence="9">
    <location>
        <begin position="333"/>
        <end position="411"/>
    </location>
</feature>